<keyword evidence="1" id="KW-1133">Transmembrane helix</keyword>
<evidence type="ECO:0000256" key="1">
    <source>
        <dbReference type="SAM" id="Phobius"/>
    </source>
</evidence>
<sequence>MNLNGLLIGVSCFILIGLFHPIVIYTEYRFGKQLWPIFAVFGSTCITISFFLKDDTVSAIVSILGFCLLWSIKELFEQEKRVQKGWYPKNPKKR</sequence>
<dbReference type="Pfam" id="PF14898">
    <property type="entry name" value="DUF4491"/>
    <property type="match status" value="1"/>
</dbReference>
<dbReference type="PATRIC" id="fig|546269.5.peg.1415"/>
<dbReference type="EMBL" id="CP002390">
    <property type="protein sequence ID" value="EFE28991.1"/>
    <property type="molecule type" value="Genomic_DNA"/>
</dbReference>
<accession>D6GQD8</accession>
<evidence type="ECO:0000313" key="3">
    <source>
        <dbReference type="Proteomes" id="UP000007468"/>
    </source>
</evidence>
<organism evidence="2 3">
    <name type="scientific">Filifactor alocis (strain ATCC 35896 / CCUG 47790 / D40 B5)</name>
    <name type="common">Fusobacterium alocis</name>
    <dbReference type="NCBI Taxonomy" id="546269"/>
    <lineage>
        <taxon>Bacteria</taxon>
        <taxon>Bacillati</taxon>
        <taxon>Bacillota</taxon>
        <taxon>Clostridia</taxon>
        <taxon>Peptostreptococcales</taxon>
        <taxon>Filifactoraceae</taxon>
        <taxon>Filifactor</taxon>
    </lineage>
</organism>
<feature type="transmembrane region" description="Helical" evidence="1">
    <location>
        <begin position="6"/>
        <end position="25"/>
    </location>
</feature>
<proteinExistence type="predicted"/>
<keyword evidence="1" id="KW-0472">Membrane</keyword>
<name>D6GQD8_FILAD</name>
<evidence type="ECO:0000313" key="2">
    <source>
        <dbReference type="EMBL" id="EFE28991.1"/>
    </source>
</evidence>
<reference evidence="3" key="1">
    <citation type="submission" date="2010-12" db="EMBL/GenBank/DDBJ databases">
        <title>The genome sequence of Filifactor alocis strain ATCC 35896.</title>
        <authorList>
            <consortium name="The Broad Institute Genome Sequencing Platform"/>
            <person name="Ward D."/>
            <person name="Earl A."/>
            <person name="Feldgarden M."/>
            <person name="Young S.K."/>
            <person name="Gargeya S."/>
            <person name="Zeng Q."/>
            <person name="Alvarado L."/>
            <person name="Berlin A."/>
            <person name="Bochicchio J."/>
            <person name="Chapman S.B."/>
            <person name="Chen Z."/>
            <person name="Freedman E."/>
            <person name="Gellesch M."/>
            <person name="Goldberg J."/>
            <person name="Griggs A."/>
            <person name="Gujja S."/>
            <person name="Heilman E."/>
            <person name="Heiman D."/>
            <person name="Howarth C."/>
            <person name="Mehta T."/>
            <person name="Neiman D."/>
            <person name="Pearson M."/>
            <person name="Roberts A."/>
            <person name="Saif S."/>
            <person name="Shea T."/>
            <person name="Shenoy N."/>
            <person name="Sisk P."/>
            <person name="Stolte C."/>
            <person name="Sykes S."/>
            <person name="White J."/>
            <person name="Yandava C."/>
            <person name="Izard J."/>
            <person name="Blanton J.M."/>
            <person name="Baranova O.V."/>
            <person name="Tanner A.C."/>
            <person name="Dewhirst F.E."/>
            <person name="Haas B."/>
            <person name="Nusbaum C."/>
            <person name="Birren B."/>
        </authorList>
    </citation>
    <scope>NUCLEOTIDE SEQUENCE [LARGE SCALE GENOMIC DNA]</scope>
    <source>
        <strain evidence="3">ATCC 35896 / D40 B5</strain>
    </source>
</reference>
<dbReference type="eggNOG" id="ENOG50330D0">
    <property type="taxonomic scope" value="Bacteria"/>
</dbReference>
<dbReference type="Proteomes" id="UP000007468">
    <property type="component" value="Chromosome"/>
</dbReference>
<evidence type="ECO:0008006" key="4">
    <source>
        <dbReference type="Google" id="ProtNLM"/>
    </source>
</evidence>
<dbReference type="AlphaFoldDB" id="D6GQD8"/>
<keyword evidence="3" id="KW-1185">Reference proteome</keyword>
<gene>
    <name evidence="2" type="ordered locus">HMPREF0389_00913</name>
</gene>
<dbReference type="OrthoDB" id="9814848at2"/>
<feature type="transmembrane region" description="Helical" evidence="1">
    <location>
        <begin position="34"/>
        <end position="52"/>
    </location>
</feature>
<keyword evidence="1" id="KW-0812">Transmembrane</keyword>
<dbReference type="KEGG" id="faa:HMPREF0389_00913"/>
<dbReference type="RefSeq" id="WP_014262905.1">
    <property type="nucleotide sequence ID" value="NC_016630.1"/>
</dbReference>
<dbReference type="InterPro" id="IPR027890">
    <property type="entry name" value="DUF4491"/>
</dbReference>
<protein>
    <recommendedName>
        <fullName evidence="4">DUF4491 domain-containing protein</fullName>
    </recommendedName>
</protein>